<dbReference type="RefSeq" id="WP_201361802.1">
    <property type="nucleotide sequence ID" value="NZ_BNJJ01000005.1"/>
</dbReference>
<organism evidence="1 2">
    <name type="scientific">Dictyobacter formicarum</name>
    <dbReference type="NCBI Taxonomy" id="2778368"/>
    <lineage>
        <taxon>Bacteria</taxon>
        <taxon>Bacillati</taxon>
        <taxon>Chloroflexota</taxon>
        <taxon>Ktedonobacteria</taxon>
        <taxon>Ktedonobacterales</taxon>
        <taxon>Dictyobacteraceae</taxon>
        <taxon>Dictyobacter</taxon>
    </lineage>
</organism>
<proteinExistence type="predicted"/>
<keyword evidence="2" id="KW-1185">Reference proteome</keyword>
<evidence type="ECO:0000313" key="2">
    <source>
        <dbReference type="Proteomes" id="UP000635565"/>
    </source>
</evidence>
<sequence length="132" mass="13989">MPICPICEDSGVLDSESEQPRFCYCAAGRRERRQWEASHGPGQGSIPKPVGFIDVTELEQVNANVDAMRASLLGGAPTGEAAATRPAAVQLLYRVAKAGHEISMVEAAQLHDLAKSLEGFLGDAASIGRRKG</sequence>
<protein>
    <submittedName>
        <fullName evidence="1">Uncharacterized protein</fullName>
    </submittedName>
</protein>
<accession>A0ABQ3VDD7</accession>
<name>A0ABQ3VDD7_9CHLR</name>
<gene>
    <name evidence="1" type="ORF">KSZ_21680</name>
</gene>
<comment type="caution">
    <text evidence="1">The sequence shown here is derived from an EMBL/GenBank/DDBJ whole genome shotgun (WGS) entry which is preliminary data.</text>
</comment>
<dbReference type="Proteomes" id="UP000635565">
    <property type="component" value="Unassembled WGS sequence"/>
</dbReference>
<dbReference type="EMBL" id="BNJJ01000005">
    <property type="protein sequence ID" value="GHO84162.1"/>
    <property type="molecule type" value="Genomic_DNA"/>
</dbReference>
<reference evidence="1 2" key="1">
    <citation type="journal article" date="2021" name="Int. J. Syst. Evol. Microbiol.">
        <title>Reticulibacter mediterranei gen. nov., sp. nov., within the new family Reticulibacteraceae fam. nov., and Ktedonospora formicarum gen. nov., sp. nov., Ktedonobacter robiniae sp. nov., Dictyobacter formicarum sp. nov. and Dictyobacter arantiisoli sp. nov., belonging to the class Ktedonobacteria.</title>
        <authorList>
            <person name="Yabe S."/>
            <person name="Zheng Y."/>
            <person name="Wang C.M."/>
            <person name="Sakai Y."/>
            <person name="Abe K."/>
            <person name="Yokota A."/>
            <person name="Donadio S."/>
            <person name="Cavaletti L."/>
            <person name="Monciardini P."/>
        </authorList>
    </citation>
    <scope>NUCLEOTIDE SEQUENCE [LARGE SCALE GENOMIC DNA]</scope>
    <source>
        <strain evidence="1 2">SOSP1-9</strain>
    </source>
</reference>
<evidence type="ECO:0000313" key="1">
    <source>
        <dbReference type="EMBL" id="GHO84162.1"/>
    </source>
</evidence>